<name>A0AAU7G9D1_9MICO</name>
<evidence type="ECO:0000313" key="1">
    <source>
        <dbReference type="EMBL" id="XBM47445.1"/>
    </source>
</evidence>
<proteinExistence type="predicted"/>
<protein>
    <submittedName>
        <fullName evidence="1">Uncharacterized protein</fullName>
    </submittedName>
</protein>
<dbReference type="EMBL" id="CP157390">
    <property type="protein sequence ID" value="XBM47445.1"/>
    <property type="molecule type" value="Genomic_DNA"/>
</dbReference>
<reference evidence="1" key="1">
    <citation type="submission" date="2024-05" db="EMBL/GenBank/DDBJ databases">
        <title>The Natural Products Discovery Center: Release of the First 8490 Sequenced Strains for Exploring Actinobacteria Biosynthetic Diversity.</title>
        <authorList>
            <person name="Kalkreuter E."/>
            <person name="Kautsar S.A."/>
            <person name="Yang D."/>
            <person name="Bader C.D."/>
            <person name="Teijaro C.N."/>
            <person name="Fluegel L."/>
            <person name="Davis C.M."/>
            <person name="Simpson J.R."/>
            <person name="Lauterbach L."/>
            <person name="Steele A.D."/>
            <person name="Gui C."/>
            <person name="Meng S."/>
            <person name="Li G."/>
            <person name="Viehrig K."/>
            <person name="Ye F."/>
            <person name="Su P."/>
            <person name="Kiefer A.F."/>
            <person name="Nichols A."/>
            <person name="Cepeda A.J."/>
            <person name="Yan W."/>
            <person name="Fan B."/>
            <person name="Jiang Y."/>
            <person name="Adhikari A."/>
            <person name="Zheng C.-J."/>
            <person name="Schuster L."/>
            <person name="Cowan T.M."/>
            <person name="Smanski M.J."/>
            <person name="Chevrette M.G."/>
            <person name="de Carvalho L.P.S."/>
            <person name="Shen B."/>
        </authorList>
    </citation>
    <scope>NUCLEOTIDE SEQUENCE</scope>
    <source>
        <strain evidence="1">NPDC080035</strain>
    </source>
</reference>
<sequence length="148" mass="15817">MRWFGAGRAQPEPESVLREDDSLGVLALLAVLDEAVANADRAEGLLERCSSGQRLGAADARAGLALRVAFTQLSRWIEGMPCPGDQLLLRDHAACLIRYYLLMVSTALDATFVPSGSRHIAIRGGRPESGTAATALTALRDELREAAT</sequence>
<dbReference type="RefSeq" id="WP_348787418.1">
    <property type="nucleotide sequence ID" value="NZ_CP157390.1"/>
</dbReference>
<dbReference type="AlphaFoldDB" id="A0AAU7G9D1"/>
<organism evidence="1">
    <name type="scientific">Leifsonia sp. NPDC080035</name>
    <dbReference type="NCBI Taxonomy" id="3143936"/>
    <lineage>
        <taxon>Bacteria</taxon>
        <taxon>Bacillati</taxon>
        <taxon>Actinomycetota</taxon>
        <taxon>Actinomycetes</taxon>
        <taxon>Micrococcales</taxon>
        <taxon>Microbacteriaceae</taxon>
        <taxon>Leifsonia</taxon>
    </lineage>
</organism>
<accession>A0AAU7G9D1</accession>
<gene>
    <name evidence="1" type="ORF">AAME72_15345</name>
</gene>